<evidence type="ECO:0000313" key="1">
    <source>
        <dbReference type="EMBL" id="AOV58864.1"/>
    </source>
</evidence>
<sequence length="62" mass="7598">MAMRFKSEDIYRLIKACECYQDRTGSEYMWEKYDDLKQKLRVYMEEYCPEDHVQGTTLTEEV</sequence>
<accession>A0A1D8KJS0</accession>
<gene>
    <name evidence="1" type="ORF">T040910_120</name>
</gene>
<name>A0A1D8KJS0_9CAUD</name>
<evidence type="ECO:0000313" key="2">
    <source>
        <dbReference type="Proteomes" id="UP000240804"/>
    </source>
</evidence>
<protein>
    <submittedName>
        <fullName evidence="1">Uncharacterized protein</fullName>
    </submittedName>
</protein>
<reference evidence="1 2" key="1">
    <citation type="journal article" date="2016" name="Virology">
        <title>The genomic content and context of auxiliary metabolic genes in marine cyanomyoviruses.</title>
        <authorList>
            <person name="Crummett L.T."/>
            <person name="Puxty R.J."/>
            <person name="Weihe C."/>
            <person name="Marston M.F."/>
            <person name="Martiny J.B."/>
        </authorList>
    </citation>
    <scope>NUCLEOTIDE SEQUENCE [LARGE SCALE GENOMIC DNA]</scope>
    <source>
        <strain evidence="1">0910TB04</strain>
    </source>
</reference>
<organism evidence="1 2">
    <name type="scientific">Synechococcus phage S-CAM3</name>
    <dbReference type="NCBI Taxonomy" id="1883366"/>
    <lineage>
        <taxon>Viruses</taxon>
        <taxon>Duplodnaviria</taxon>
        <taxon>Heunggongvirae</taxon>
        <taxon>Uroviricota</taxon>
        <taxon>Caudoviricetes</taxon>
        <taxon>Pantevenvirales</taxon>
        <taxon>Kyanoviridae</taxon>
        <taxon>Charybdisvirus</taxon>
        <taxon>Charybdisvirus scam3</taxon>
    </lineage>
</organism>
<proteinExistence type="predicted"/>
<dbReference type="EMBL" id="KU686198">
    <property type="protein sequence ID" value="AOV58864.1"/>
    <property type="molecule type" value="Genomic_DNA"/>
</dbReference>
<dbReference type="Proteomes" id="UP000240804">
    <property type="component" value="Segment"/>
</dbReference>